<dbReference type="OrthoDB" id="2158935at2759"/>
<dbReference type="PANTHER" id="PTHR19303:SF74">
    <property type="entry name" value="POGO TRANSPOSABLE ELEMENT WITH KRAB DOMAIN"/>
    <property type="match status" value="1"/>
</dbReference>
<dbReference type="Pfam" id="PF03184">
    <property type="entry name" value="DDE_1"/>
    <property type="match status" value="1"/>
</dbReference>
<protein>
    <submittedName>
        <fullName evidence="3">7958_t:CDS:1</fullName>
    </submittedName>
</protein>
<dbReference type="SUPFAM" id="SSF46689">
    <property type="entry name" value="Homeodomain-like"/>
    <property type="match status" value="1"/>
</dbReference>
<dbReference type="InterPro" id="IPR006600">
    <property type="entry name" value="HTH_CenpB_DNA-bd_dom"/>
</dbReference>
<reference evidence="3" key="1">
    <citation type="submission" date="2021-06" db="EMBL/GenBank/DDBJ databases">
        <authorList>
            <person name="Kallberg Y."/>
            <person name="Tangrot J."/>
            <person name="Rosling A."/>
        </authorList>
    </citation>
    <scope>NUCLEOTIDE SEQUENCE</scope>
    <source>
        <strain evidence="3">IA702</strain>
    </source>
</reference>
<feature type="domain" description="HTH CENPB-type" evidence="2">
    <location>
        <begin position="59"/>
        <end position="137"/>
    </location>
</feature>
<dbReference type="SMART" id="SM00674">
    <property type="entry name" value="CENPB"/>
    <property type="match status" value="1"/>
</dbReference>
<dbReference type="Gene3D" id="1.10.10.60">
    <property type="entry name" value="Homeodomain-like"/>
    <property type="match status" value="2"/>
</dbReference>
<dbReference type="PANTHER" id="PTHR19303">
    <property type="entry name" value="TRANSPOSON"/>
    <property type="match status" value="1"/>
</dbReference>
<dbReference type="PROSITE" id="PS51253">
    <property type="entry name" value="HTH_CENPB"/>
    <property type="match status" value="1"/>
</dbReference>
<dbReference type="InterPro" id="IPR050863">
    <property type="entry name" value="CenT-Element_Derived"/>
</dbReference>
<gene>
    <name evidence="3" type="ORF">POCULU_LOCUS8409</name>
</gene>
<keyword evidence="4" id="KW-1185">Reference proteome</keyword>
<evidence type="ECO:0000256" key="1">
    <source>
        <dbReference type="ARBA" id="ARBA00023125"/>
    </source>
</evidence>
<evidence type="ECO:0000313" key="3">
    <source>
        <dbReference type="EMBL" id="CAG8620819.1"/>
    </source>
</evidence>
<evidence type="ECO:0000313" key="4">
    <source>
        <dbReference type="Proteomes" id="UP000789572"/>
    </source>
</evidence>
<dbReference type="EMBL" id="CAJVPJ010002421">
    <property type="protein sequence ID" value="CAG8620819.1"/>
    <property type="molecule type" value="Genomic_DNA"/>
</dbReference>
<feature type="non-terminal residue" evidence="3">
    <location>
        <position position="424"/>
    </location>
</feature>
<organism evidence="3 4">
    <name type="scientific">Paraglomus occultum</name>
    <dbReference type="NCBI Taxonomy" id="144539"/>
    <lineage>
        <taxon>Eukaryota</taxon>
        <taxon>Fungi</taxon>
        <taxon>Fungi incertae sedis</taxon>
        <taxon>Mucoromycota</taxon>
        <taxon>Glomeromycotina</taxon>
        <taxon>Glomeromycetes</taxon>
        <taxon>Paraglomerales</taxon>
        <taxon>Paraglomeraceae</taxon>
        <taxon>Paraglomus</taxon>
    </lineage>
</organism>
<keyword evidence="1" id="KW-0238">DNA-binding</keyword>
<proteinExistence type="predicted"/>
<dbReference type="InterPro" id="IPR009057">
    <property type="entry name" value="Homeodomain-like_sf"/>
</dbReference>
<comment type="caution">
    <text evidence="3">The sequence shown here is derived from an EMBL/GenBank/DDBJ whole genome shotgun (WGS) entry which is preliminary data.</text>
</comment>
<dbReference type="GO" id="GO:0003677">
    <property type="term" value="F:DNA binding"/>
    <property type="evidence" value="ECO:0007669"/>
    <property type="project" value="UniProtKB-KW"/>
</dbReference>
<dbReference type="Proteomes" id="UP000789572">
    <property type="component" value="Unassembled WGS sequence"/>
</dbReference>
<sequence length="424" mass="48737">MPKKTRKSYPVSLKLDAINYAKKTSNHAAARLFSVDHTQISRWRTKEEDLKKTRQTNRRAGSGALPSYPLAEELLRKWILNQREGGIAVTPYDVKLQMKRLLANDFNQLYPDAANSFKASDPWLRRFMNRNNLSLRRHTKVSQKLPKDLHEKLCSFHKYIHLLQNNNNFELNCIANMDETPIFFDMIGTLTVDCRGAQSIPIRTTGNEKNRLTCVLGILADGTKLQPMVIFKGKRIPKGCYPPGLVVRMQKNGWMDEILMRDWLDTILIWLQRAEDASQKRSLLVLDSFVGHITQSVKEKCRETNTVLGVIPGGLTSIVQPLDVSINKPFKDRLREKWRTWMATGEHSYTKAGNIKKPANDLMCRWIMEAWNKIPAEMIVTSFKKCGITDTLDNLDDSVEDGEEERDKEYIVEDISGNKENINE</sequence>
<evidence type="ECO:0000259" key="2">
    <source>
        <dbReference type="PROSITE" id="PS51253"/>
    </source>
</evidence>
<dbReference type="Pfam" id="PF03221">
    <property type="entry name" value="HTH_Tnp_Tc5"/>
    <property type="match status" value="1"/>
</dbReference>
<name>A0A9N9D2J0_9GLOM</name>
<dbReference type="InterPro" id="IPR004875">
    <property type="entry name" value="DDE_SF_endonuclease_dom"/>
</dbReference>
<dbReference type="GO" id="GO:0005634">
    <property type="term" value="C:nucleus"/>
    <property type="evidence" value="ECO:0007669"/>
    <property type="project" value="TreeGrafter"/>
</dbReference>
<dbReference type="AlphaFoldDB" id="A0A9N9D2J0"/>
<accession>A0A9N9D2J0</accession>